<feature type="compositionally biased region" description="Low complexity" evidence="2">
    <location>
        <begin position="38"/>
        <end position="49"/>
    </location>
</feature>
<protein>
    <submittedName>
        <fullName evidence="3">Uncharacterized protein</fullName>
    </submittedName>
</protein>
<feature type="coiled-coil region" evidence="1">
    <location>
        <begin position="118"/>
        <end position="145"/>
    </location>
</feature>
<proteinExistence type="predicted"/>
<dbReference type="KEGG" id="gph:GEMMAAP_14955"/>
<keyword evidence="4" id="KW-1185">Reference proteome</keyword>
<dbReference type="eggNOG" id="ENOG50314XH">
    <property type="taxonomic scope" value="Bacteria"/>
</dbReference>
<reference evidence="3 4" key="2">
    <citation type="journal article" date="2016" name="Environ. Microbiol. Rep.">
        <title>Metagenomic evidence for the presence of phototrophic Gemmatimonadetes bacteria in diverse environments.</title>
        <authorList>
            <person name="Zeng Y."/>
            <person name="Baumbach J."/>
            <person name="Barbosa E.G."/>
            <person name="Azevedo V."/>
            <person name="Zhang C."/>
            <person name="Koblizek M."/>
        </authorList>
    </citation>
    <scope>NUCLEOTIDE SEQUENCE [LARGE SCALE GENOMIC DNA]</scope>
    <source>
        <strain evidence="3 4">AP64</strain>
    </source>
</reference>
<dbReference type="EMBL" id="CP011454">
    <property type="protein sequence ID" value="AMW05746.1"/>
    <property type="molecule type" value="Genomic_DNA"/>
</dbReference>
<evidence type="ECO:0000313" key="3">
    <source>
        <dbReference type="EMBL" id="AMW05746.1"/>
    </source>
</evidence>
<feature type="region of interest" description="Disordered" evidence="2">
    <location>
        <begin position="28"/>
        <end position="54"/>
    </location>
</feature>
<sequence length="288" mass="31367">MVLCTTPAQAQFGKLKKIGADAIKDAAKDKLSTDKKPASTSTAGTAAPTARKEAATPVFTEDKVALLVISLAPQIKDAQLRDDAARANAAWVPKKKASDACIENASKTMNPMMIATNAQKNEARINAIQKQIESINKRMNAATQLKDVRSQLFLQDSSVTLTMRMAVLTYGISCQMDFTPAPILEYQAVERERMMREASGNESAEGFDPGSAVTGVMSNYEYGLLRERMALWALMQDNPALKDVGKAGTFTPEETAALTAHAADIKKMLPLFKSDALTWKTWSDLKSW</sequence>
<reference evidence="3 4" key="1">
    <citation type="journal article" date="2014" name="Proc. Natl. Acad. Sci. U.S.A.">
        <title>Functional type 2 photosynthetic reaction centers found in the rare bacterial phylum Gemmatimonadetes.</title>
        <authorList>
            <person name="Zeng Y."/>
            <person name="Feng F."/>
            <person name="Medova H."/>
            <person name="Dean J."/>
            <person name="Koblizek M."/>
        </authorList>
    </citation>
    <scope>NUCLEOTIDE SEQUENCE [LARGE SCALE GENOMIC DNA]</scope>
    <source>
        <strain evidence="3 4">AP64</strain>
    </source>
</reference>
<evidence type="ECO:0000313" key="4">
    <source>
        <dbReference type="Proteomes" id="UP000076404"/>
    </source>
</evidence>
<evidence type="ECO:0000256" key="1">
    <source>
        <dbReference type="SAM" id="Coils"/>
    </source>
</evidence>
<feature type="compositionally biased region" description="Basic and acidic residues" evidence="2">
    <location>
        <begin position="28"/>
        <end position="37"/>
    </location>
</feature>
<organism evidence="3 4">
    <name type="scientific">Gemmatimonas phototrophica</name>
    <dbReference type="NCBI Taxonomy" id="1379270"/>
    <lineage>
        <taxon>Bacteria</taxon>
        <taxon>Pseudomonadati</taxon>
        <taxon>Gemmatimonadota</taxon>
        <taxon>Gemmatimonadia</taxon>
        <taxon>Gemmatimonadales</taxon>
        <taxon>Gemmatimonadaceae</taxon>
        <taxon>Gemmatimonas</taxon>
    </lineage>
</organism>
<dbReference type="Proteomes" id="UP000076404">
    <property type="component" value="Chromosome"/>
</dbReference>
<gene>
    <name evidence="3" type="ORF">GEMMAAP_14955</name>
</gene>
<dbReference type="STRING" id="1379270.GEMMAAP_14955"/>
<name>A0A143BL30_9BACT</name>
<evidence type="ECO:0000256" key="2">
    <source>
        <dbReference type="SAM" id="MobiDB-lite"/>
    </source>
</evidence>
<accession>A0A143BL30</accession>
<keyword evidence="1" id="KW-0175">Coiled coil</keyword>
<dbReference type="AlphaFoldDB" id="A0A143BL30"/>